<dbReference type="Pfam" id="PF17853">
    <property type="entry name" value="GGDEF_2"/>
    <property type="match status" value="1"/>
</dbReference>
<feature type="domain" description="Purine catabolism PurC-like" evidence="2">
    <location>
        <begin position="6"/>
        <end position="122"/>
    </location>
</feature>
<dbReference type="EMBL" id="FTMX01000010">
    <property type="protein sequence ID" value="SIS04318.1"/>
    <property type="molecule type" value="Genomic_DNA"/>
</dbReference>
<organism evidence="5 6">
    <name type="scientific">Peribacillus simplex</name>
    <dbReference type="NCBI Taxonomy" id="1478"/>
    <lineage>
        <taxon>Bacteria</taxon>
        <taxon>Bacillati</taxon>
        <taxon>Bacillota</taxon>
        <taxon>Bacilli</taxon>
        <taxon>Bacillales</taxon>
        <taxon>Bacillaceae</taxon>
        <taxon>Peribacillus</taxon>
    </lineage>
</organism>
<dbReference type="PANTHER" id="PTHR33744:SF1">
    <property type="entry name" value="DNA-BINDING TRANSCRIPTIONAL ACTIVATOR ADER"/>
    <property type="match status" value="1"/>
</dbReference>
<proteinExistence type="inferred from homology"/>
<reference evidence="5 6" key="1">
    <citation type="submission" date="2017-01" db="EMBL/GenBank/DDBJ databases">
        <authorList>
            <person name="Varghese N."/>
            <person name="Submissions S."/>
        </authorList>
    </citation>
    <scope>NUCLEOTIDE SEQUENCE [LARGE SCALE GENOMIC DNA]</scope>
    <source>
        <strain evidence="5 6">RUG2-6</strain>
    </source>
</reference>
<evidence type="ECO:0000259" key="3">
    <source>
        <dbReference type="Pfam" id="PF13556"/>
    </source>
</evidence>
<dbReference type="InterPro" id="IPR051448">
    <property type="entry name" value="CdaR-like_regulators"/>
</dbReference>
<dbReference type="InterPro" id="IPR029016">
    <property type="entry name" value="GAF-like_dom_sf"/>
</dbReference>
<dbReference type="RefSeq" id="WP_076372021.1">
    <property type="nucleotide sequence ID" value="NZ_FTMX01000010.1"/>
</dbReference>
<feature type="domain" description="CdaR GGDEF-like" evidence="4">
    <location>
        <begin position="306"/>
        <end position="446"/>
    </location>
</feature>
<gene>
    <name evidence="5" type="ORF">SAMN05878482_11087</name>
</gene>
<feature type="domain" description="PucR C-terminal helix-turn-helix" evidence="3">
    <location>
        <begin position="500"/>
        <end position="557"/>
    </location>
</feature>
<dbReference type="SUPFAM" id="SSF75138">
    <property type="entry name" value="HprK N-terminal domain-like"/>
    <property type="match status" value="1"/>
</dbReference>
<name>A0A9X8WN11_9BACI</name>
<dbReference type="InterPro" id="IPR041522">
    <property type="entry name" value="CdaR_GGDEF"/>
</dbReference>
<accession>A0A9X8WN11</accession>
<comment type="caution">
    <text evidence="5">The sequence shown here is derived from an EMBL/GenBank/DDBJ whole genome shotgun (WGS) entry which is preliminary data.</text>
</comment>
<comment type="similarity">
    <text evidence="1">Belongs to the CdaR family.</text>
</comment>
<dbReference type="Pfam" id="PF07905">
    <property type="entry name" value="PucR"/>
    <property type="match status" value="1"/>
</dbReference>
<dbReference type="InterPro" id="IPR012914">
    <property type="entry name" value="PucR_dom"/>
</dbReference>
<dbReference type="InterPro" id="IPR025736">
    <property type="entry name" value="PucR_C-HTH_dom"/>
</dbReference>
<dbReference type="Proteomes" id="UP000185829">
    <property type="component" value="Unassembled WGS sequence"/>
</dbReference>
<evidence type="ECO:0000259" key="2">
    <source>
        <dbReference type="Pfam" id="PF07905"/>
    </source>
</evidence>
<dbReference type="Gene3D" id="1.10.10.2840">
    <property type="entry name" value="PucR C-terminal helix-turn-helix domain"/>
    <property type="match status" value="1"/>
</dbReference>
<dbReference type="InterPro" id="IPR042070">
    <property type="entry name" value="PucR_C-HTH_sf"/>
</dbReference>
<evidence type="ECO:0000313" key="5">
    <source>
        <dbReference type="EMBL" id="SIS04318.1"/>
    </source>
</evidence>
<sequence length="565" mass="65817">MLTVKDLLEIKAIDGLKIVAGENGLNKEISIVNIIENPDAFDWLSPNELLLSTGYIYKDNEELQNRIIKEISEINCAGLVIKMKRYFDKIPQNMIDQANKYGLPLLELPFSYTLSKVISIINEKASGRYDLLNRKTLDMHNLFFRITLEGGGIEKISSMLSETINNPIIIVDKDWKLLHYTEHMENKFPLEYCLDLIKNRTVFKREFIGSIPQALSEMKRSIKRIHHIDGMEIKSRILPIVVSKDIYGYIVVWQTVRELNEFDYIILEQASTIMALEMVKAKEIEEVKWRIKNDFFDDLISGKITSNDTLQTLCDLHGLNPNYMYYSIVIHIEPKEVNKNEDIIVGKYRMDNTAKKCEEIIYDSSYKANGEFTCFHRNNRIIILIGKNEDRPSVSISEAKLFATELHDSLVRKVKETSFLIGIGKQYRTIKSLHKSFTEANEVIRLMQQVNEKNEVSHFEDYSVYHLLDSNIKDAALEDFFEKCLGNIYDHDKIHGTGYMTTLENYFINNLNLTETSKAMFIHRNTLIYRIERIKEILNTDLKHSEELLRIQIALKIFRILKKDV</sequence>
<dbReference type="Gene3D" id="3.30.450.40">
    <property type="match status" value="1"/>
</dbReference>
<evidence type="ECO:0000259" key="4">
    <source>
        <dbReference type="Pfam" id="PF17853"/>
    </source>
</evidence>
<evidence type="ECO:0000313" key="6">
    <source>
        <dbReference type="Proteomes" id="UP000185829"/>
    </source>
</evidence>
<dbReference type="PANTHER" id="PTHR33744">
    <property type="entry name" value="CARBOHYDRATE DIACID REGULATOR"/>
    <property type="match status" value="1"/>
</dbReference>
<evidence type="ECO:0000256" key="1">
    <source>
        <dbReference type="ARBA" id="ARBA00006754"/>
    </source>
</evidence>
<dbReference type="AlphaFoldDB" id="A0A9X8WN11"/>
<dbReference type="Pfam" id="PF13556">
    <property type="entry name" value="HTH_30"/>
    <property type="match status" value="1"/>
</dbReference>
<dbReference type="InterPro" id="IPR028979">
    <property type="entry name" value="Ser_kin/Pase_Hpr-like_N_sf"/>
</dbReference>
<protein>
    <submittedName>
        <fullName evidence="5">Purine catabolism regulatory protein</fullName>
    </submittedName>
</protein>